<protein>
    <recommendedName>
        <fullName evidence="2">SLH domain-containing protein</fullName>
    </recommendedName>
</protein>
<keyword evidence="1" id="KW-0732">Signal</keyword>
<comment type="caution">
    <text evidence="3">The sequence shown here is derived from an EMBL/GenBank/DDBJ whole genome shotgun (WGS) entry which is preliminary data.</text>
</comment>
<proteinExistence type="predicted"/>
<evidence type="ECO:0000256" key="1">
    <source>
        <dbReference type="SAM" id="SignalP"/>
    </source>
</evidence>
<name>A0ABQ2A9S8_9BACL</name>
<evidence type="ECO:0000313" key="4">
    <source>
        <dbReference type="Proteomes" id="UP000605427"/>
    </source>
</evidence>
<accession>A0ABQ2A9S8</accession>
<dbReference type="PROSITE" id="PS51272">
    <property type="entry name" value="SLH"/>
    <property type="match status" value="3"/>
</dbReference>
<feature type="signal peptide" evidence="1">
    <location>
        <begin position="1"/>
        <end position="28"/>
    </location>
</feature>
<feature type="domain" description="SLH" evidence="2">
    <location>
        <begin position="158"/>
        <end position="220"/>
    </location>
</feature>
<dbReference type="Proteomes" id="UP000605427">
    <property type="component" value="Unassembled WGS sequence"/>
</dbReference>
<evidence type="ECO:0000313" key="3">
    <source>
        <dbReference type="EMBL" id="GGH87191.1"/>
    </source>
</evidence>
<dbReference type="Pfam" id="PF00395">
    <property type="entry name" value="SLH"/>
    <property type="match status" value="3"/>
</dbReference>
<evidence type="ECO:0000259" key="2">
    <source>
        <dbReference type="PROSITE" id="PS51272"/>
    </source>
</evidence>
<dbReference type="EMBL" id="BMDD01000008">
    <property type="protein sequence ID" value="GGH87191.1"/>
    <property type="molecule type" value="Genomic_DNA"/>
</dbReference>
<feature type="domain" description="SLH" evidence="2">
    <location>
        <begin position="102"/>
        <end position="157"/>
    </location>
</feature>
<dbReference type="SUPFAM" id="SSF49464">
    <property type="entry name" value="Carboxypeptidase regulatory domain-like"/>
    <property type="match status" value="1"/>
</dbReference>
<dbReference type="InterPro" id="IPR001119">
    <property type="entry name" value="SLH_dom"/>
</dbReference>
<sequence>MSKTLARKAIGVLLGAALMIPTGTGAFAASASTQHTDAATKKTAGIQGHWAQQVMQNWKDKGYINGYADGELHPNDRVSRAELAALINRSSGFTSASDISYTDVPTDSWYFADVAKASAAGYMQGDGNGKFRPTGEVSRQELAVVLASLTKMEPAADSANFSDTANSPAWSKGAIGAVAKSGLMTGSAGTFKPTAAATRAEVVTVLDRAAKVNPTAPAVTYNEAGTYGPEKGTDTVQGSVQVTQAGVTLRNTVIEGDLLLGKEIANGDVTLDNVTVKGTTKIEGGGPNSIHVVDSVLVTVLVDKRDGSVRIVTEGNSSVSQITLQSGAYLQENGTGSGFADVILSNLIPAGSTVRMAGQFETLEISAASLNVNLSSGSVGEVTIEEGAAGTNLNVSTAARIAQLILNAAANVTGTGTIANAQVNASGVTFQNNPQQMTVANGVLAPSVSSAVSTGGSGAGGSSSVPAPTTPVSDRLDVTNGSAALRFANAVNGLTLEDLSVNATVTGVTYSLEDVAFDGASNTLSFKPLSLDDFYGKELKVNVSPAAGTVKFTTTLTGAARIEGFSGIITDVDNQPVEGMRIDFRRGTGSTSGAIAASVLTDAAGRYVAYVPVGIYTGVTSKPGFIPGTIVAVGISDSYNRSENHTAIKVPASDEIRIVLTWGERPRDEDSHLLGPVGDGYGFHTWYGEKQAYDQGELVADLDHDDTSSYGPETTTIRQKINGTYQFYVHNFSGNGDGTSTLKNSGAKVEVYVGDESVPTTSYTIPTGDSSEIYWYVFDMTINNGEITFAEKNEFANHSPQPLYDQTRPDYESILIEESAKLLSVTDATYVKLGDDIPLTMNGTSIRQDVAVNIKKIEERGVTDEVYTVVGDVYTVTGDVYIGKVNNNIVFTDYNLGTQSVEYKVTVELSLNGESLVRDIWIAIPNVHDLLERAVERSAAVLEADPDYTALRDAYNEAVVALDSGEALLQIQARNKLLELLF</sequence>
<gene>
    <name evidence="3" type="ORF">GCM10007362_48740</name>
</gene>
<organism evidence="3 4">
    <name type="scientific">Saccharibacillus endophyticus</name>
    <dbReference type="NCBI Taxonomy" id="2060666"/>
    <lineage>
        <taxon>Bacteria</taxon>
        <taxon>Bacillati</taxon>
        <taxon>Bacillota</taxon>
        <taxon>Bacilli</taxon>
        <taxon>Bacillales</taxon>
        <taxon>Paenibacillaceae</taxon>
        <taxon>Saccharibacillus</taxon>
    </lineage>
</organism>
<dbReference type="Gene3D" id="2.60.40.1120">
    <property type="entry name" value="Carboxypeptidase-like, regulatory domain"/>
    <property type="match status" value="1"/>
</dbReference>
<dbReference type="InterPro" id="IPR008969">
    <property type="entry name" value="CarboxyPept-like_regulatory"/>
</dbReference>
<feature type="domain" description="SLH" evidence="2">
    <location>
        <begin position="38"/>
        <end position="101"/>
    </location>
</feature>
<feature type="chain" id="PRO_5047167847" description="SLH domain-containing protein" evidence="1">
    <location>
        <begin position="29"/>
        <end position="982"/>
    </location>
</feature>
<dbReference type="RefSeq" id="WP_172247637.1">
    <property type="nucleotide sequence ID" value="NZ_BMDD01000008.1"/>
</dbReference>
<reference evidence="4" key="1">
    <citation type="journal article" date="2019" name="Int. J. Syst. Evol. Microbiol.">
        <title>The Global Catalogue of Microorganisms (GCM) 10K type strain sequencing project: providing services to taxonomists for standard genome sequencing and annotation.</title>
        <authorList>
            <consortium name="The Broad Institute Genomics Platform"/>
            <consortium name="The Broad Institute Genome Sequencing Center for Infectious Disease"/>
            <person name="Wu L."/>
            <person name="Ma J."/>
        </authorList>
    </citation>
    <scope>NUCLEOTIDE SEQUENCE [LARGE SCALE GENOMIC DNA]</scope>
    <source>
        <strain evidence="4">CCM 8702</strain>
    </source>
</reference>
<keyword evidence="4" id="KW-1185">Reference proteome</keyword>